<evidence type="ECO:0000313" key="3">
    <source>
        <dbReference type="EMBL" id="EMA43587.1"/>
    </source>
</evidence>
<dbReference type="AlphaFoldDB" id="M0MCV0"/>
<evidence type="ECO:0000313" key="4">
    <source>
        <dbReference type="Proteomes" id="UP000011669"/>
    </source>
</evidence>
<dbReference type="InterPro" id="IPR002792">
    <property type="entry name" value="TRAM_dom"/>
</dbReference>
<dbReference type="Pfam" id="PF01938">
    <property type="entry name" value="TRAM"/>
    <property type="match status" value="1"/>
</dbReference>
<dbReference type="Gene3D" id="2.40.50.140">
    <property type="entry name" value="Nucleic acid-binding proteins"/>
    <property type="match status" value="1"/>
</dbReference>
<name>M0MCV0_9EURY</name>
<sequence>MVEIPDQLSCLFSASVDQSGDSYRIEIPRSELDQGIITPGETYRVAIVSSTPQSDDGVTRRQPDTTSSSESGSSDSSQQSPPVEPGDIREVTIDSLGDQGDGIAKIDRGYVVIVPGTRPDDEVTIEIEQAKENVAFARVRDEMSGTADSGTDDFDDSFAEETLGEPE</sequence>
<keyword evidence="4" id="KW-1185">Reference proteome</keyword>
<feature type="region of interest" description="Disordered" evidence="1">
    <location>
        <begin position="48"/>
        <end position="105"/>
    </location>
</feature>
<dbReference type="STRING" id="1227455.C449_13547"/>
<gene>
    <name evidence="3" type="ORF">C449_13547</name>
</gene>
<dbReference type="Proteomes" id="UP000011669">
    <property type="component" value="Unassembled WGS sequence"/>
</dbReference>
<dbReference type="InterPro" id="IPR012340">
    <property type="entry name" value="NA-bd_OB-fold"/>
</dbReference>
<comment type="caution">
    <text evidence="3">The sequence shown here is derived from an EMBL/GenBank/DDBJ whole genome shotgun (WGS) entry which is preliminary data.</text>
</comment>
<feature type="region of interest" description="Disordered" evidence="1">
    <location>
        <begin position="142"/>
        <end position="167"/>
    </location>
</feature>
<dbReference type="EMBL" id="AOMD01000029">
    <property type="protein sequence ID" value="EMA43587.1"/>
    <property type="molecule type" value="Genomic_DNA"/>
</dbReference>
<dbReference type="PROSITE" id="PS50926">
    <property type="entry name" value="TRAM"/>
    <property type="match status" value="1"/>
</dbReference>
<dbReference type="SUPFAM" id="SSF50249">
    <property type="entry name" value="Nucleic acid-binding proteins"/>
    <property type="match status" value="1"/>
</dbReference>
<feature type="domain" description="TRAM" evidence="2">
    <location>
        <begin position="82"/>
        <end position="141"/>
    </location>
</feature>
<dbReference type="RefSeq" id="WP_006078568.1">
    <property type="nucleotide sequence ID" value="NZ_AOMD01000029.1"/>
</dbReference>
<dbReference type="InParanoid" id="M0MCV0"/>
<protein>
    <recommendedName>
        <fullName evidence="2">TRAM domain-containing protein</fullName>
    </recommendedName>
</protein>
<feature type="compositionally biased region" description="Low complexity" evidence="1">
    <location>
        <begin position="64"/>
        <end position="80"/>
    </location>
</feature>
<feature type="compositionally biased region" description="Acidic residues" evidence="1">
    <location>
        <begin position="150"/>
        <end position="167"/>
    </location>
</feature>
<organism evidence="3 4">
    <name type="scientific">Halococcus saccharolyticus DSM 5350</name>
    <dbReference type="NCBI Taxonomy" id="1227455"/>
    <lineage>
        <taxon>Archaea</taxon>
        <taxon>Methanobacteriati</taxon>
        <taxon>Methanobacteriota</taxon>
        <taxon>Stenosarchaea group</taxon>
        <taxon>Halobacteria</taxon>
        <taxon>Halobacteriales</taxon>
        <taxon>Halococcaceae</taxon>
        <taxon>Halococcus</taxon>
    </lineage>
</organism>
<accession>M0MCV0</accession>
<reference evidence="3 4" key="1">
    <citation type="journal article" date="2014" name="PLoS Genet.">
        <title>Phylogenetically driven sequencing of extremely halophilic archaea reveals strategies for static and dynamic osmo-response.</title>
        <authorList>
            <person name="Becker E.A."/>
            <person name="Seitzer P.M."/>
            <person name="Tritt A."/>
            <person name="Larsen D."/>
            <person name="Krusor M."/>
            <person name="Yao A.I."/>
            <person name="Wu D."/>
            <person name="Madern D."/>
            <person name="Eisen J.A."/>
            <person name="Darling A.E."/>
            <person name="Facciotti M.T."/>
        </authorList>
    </citation>
    <scope>NUCLEOTIDE SEQUENCE [LARGE SCALE GENOMIC DNA]</scope>
    <source>
        <strain evidence="3 4">DSM 5350</strain>
    </source>
</reference>
<proteinExistence type="predicted"/>
<evidence type="ECO:0000259" key="2">
    <source>
        <dbReference type="PROSITE" id="PS50926"/>
    </source>
</evidence>
<dbReference type="OrthoDB" id="28569at2157"/>
<evidence type="ECO:0000256" key="1">
    <source>
        <dbReference type="SAM" id="MobiDB-lite"/>
    </source>
</evidence>
<dbReference type="PATRIC" id="fig|1227455.4.peg.2764"/>